<evidence type="ECO:0000313" key="2">
    <source>
        <dbReference type="Proteomes" id="UP001500192"/>
    </source>
</evidence>
<sequence length="62" mass="6764">MDEYTQIAGCKNGNCPKVFVHNNRVFVQGMTDASGQFTPPEGEAVVEIPLDVLREAAREVLA</sequence>
<proteinExistence type="predicted"/>
<protein>
    <submittedName>
        <fullName evidence="1">Uncharacterized protein</fullName>
    </submittedName>
</protein>
<organism evidence="1 2">
    <name type="scientific">Amycolatopsis dongchuanensis</name>
    <dbReference type="NCBI Taxonomy" id="1070866"/>
    <lineage>
        <taxon>Bacteria</taxon>
        <taxon>Bacillati</taxon>
        <taxon>Actinomycetota</taxon>
        <taxon>Actinomycetes</taxon>
        <taxon>Pseudonocardiales</taxon>
        <taxon>Pseudonocardiaceae</taxon>
        <taxon>Amycolatopsis</taxon>
    </lineage>
</organism>
<comment type="caution">
    <text evidence="1">The sequence shown here is derived from an EMBL/GenBank/DDBJ whole genome shotgun (WGS) entry which is preliminary data.</text>
</comment>
<evidence type="ECO:0000313" key="1">
    <source>
        <dbReference type="EMBL" id="GAA4672395.1"/>
    </source>
</evidence>
<dbReference type="RefSeq" id="WP_346057004.1">
    <property type="nucleotide sequence ID" value="NZ_BAABIB010000184.1"/>
</dbReference>
<dbReference type="Proteomes" id="UP001500192">
    <property type="component" value="Unassembled WGS sequence"/>
</dbReference>
<keyword evidence="2" id="KW-1185">Reference proteome</keyword>
<dbReference type="EMBL" id="BAABIB010000184">
    <property type="protein sequence ID" value="GAA4672395.1"/>
    <property type="molecule type" value="Genomic_DNA"/>
</dbReference>
<reference evidence="2" key="1">
    <citation type="journal article" date="2019" name="Int. J. Syst. Evol. Microbiol.">
        <title>The Global Catalogue of Microorganisms (GCM) 10K type strain sequencing project: providing services to taxonomists for standard genome sequencing and annotation.</title>
        <authorList>
            <consortium name="The Broad Institute Genomics Platform"/>
            <consortium name="The Broad Institute Genome Sequencing Center for Infectious Disease"/>
            <person name="Wu L."/>
            <person name="Ma J."/>
        </authorList>
    </citation>
    <scope>NUCLEOTIDE SEQUENCE [LARGE SCALE GENOMIC DNA]</scope>
    <source>
        <strain evidence="2">JCM 18054</strain>
    </source>
</reference>
<gene>
    <name evidence="1" type="ORF">GCM10023214_78810</name>
</gene>
<name>A0ABP8VTS8_9PSEU</name>
<accession>A0ABP8VTS8</accession>